<dbReference type="Proteomes" id="UP000261600">
    <property type="component" value="Unplaced"/>
</dbReference>
<organism evidence="2 3">
    <name type="scientific">Monopterus albus</name>
    <name type="common">Swamp eel</name>
    <dbReference type="NCBI Taxonomy" id="43700"/>
    <lineage>
        <taxon>Eukaryota</taxon>
        <taxon>Metazoa</taxon>
        <taxon>Chordata</taxon>
        <taxon>Craniata</taxon>
        <taxon>Vertebrata</taxon>
        <taxon>Euteleostomi</taxon>
        <taxon>Actinopterygii</taxon>
        <taxon>Neopterygii</taxon>
        <taxon>Teleostei</taxon>
        <taxon>Neoteleostei</taxon>
        <taxon>Acanthomorphata</taxon>
        <taxon>Anabantaria</taxon>
        <taxon>Synbranchiformes</taxon>
        <taxon>Synbranchidae</taxon>
        <taxon>Monopterus</taxon>
    </lineage>
</organism>
<feature type="transmembrane region" description="Helical" evidence="1">
    <location>
        <begin position="52"/>
        <end position="75"/>
    </location>
</feature>
<name>A0A3Q3K0S0_MONAL</name>
<evidence type="ECO:0000256" key="1">
    <source>
        <dbReference type="SAM" id="Phobius"/>
    </source>
</evidence>
<dbReference type="AlphaFoldDB" id="A0A3Q3K0S0"/>
<reference evidence="2" key="1">
    <citation type="submission" date="2025-08" db="UniProtKB">
        <authorList>
            <consortium name="Ensembl"/>
        </authorList>
    </citation>
    <scope>IDENTIFICATION</scope>
</reference>
<sequence length="81" mass="9487">MLYYFTQSGYFTDSDRLIIHCFFLIRKNENTVLFCYFYSLTLRFSLANPTEIFWGNLIFYAMLNNLSAVLTTVLCKSLGTP</sequence>
<proteinExistence type="predicted"/>
<protein>
    <submittedName>
        <fullName evidence="2">Uncharacterized protein</fullName>
    </submittedName>
</protein>
<keyword evidence="3" id="KW-1185">Reference proteome</keyword>
<keyword evidence="1" id="KW-0472">Membrane</keyword>
<accession>A0A3Q3K0S0</accession>
<dbReference type="Ensembl" id="ENSMALT00000021798.1">
    <property type="protein sequence ID" value="ENSMALP00000021382.1"/>
    <property type="gene ID" value="ENSMALG00000014956.1"/>
</dbReference>
<evidence type="ECO:0000313" key="3">
    <source>
        <dbReference type="Proteomes" id="UP000261600"/>
    </source>
</evidence>
<evidence type="ECO:0000313" key="2">
    <source>
        <dbReference type="Ensembl" id="ENSMALP00000021382.1"/>
    </source>
</evidence>
<keyword evidence="1" id="KW-0812">Transmembrane</keyword>
<reference evidence="2" key="2">
    <citation type="submission" date="2025-09" db="UniProtKB">
        <authorList>
            <consortium name="Ensembl"/>
        </authorList>
    </citation>
    <scope>IDENTIFICATION</scope>
</reference>
<keyword evidence="1" id="KW-1133">Transmembrane helix</keyword>